<keyword evidence="1" id="KW-0472">Membrane</keyword>
<evidence type="ECO:0000313" key="3">
    <source>
        <dbReference type="Proteomes" id="UP000254065"/>
    </source>
</evidence>
<evidence type="ECO:0000313" key="2">
    <source>
        <dbReference type="EMBL" id="STZ70291.1"/>
    </source>
</evidence>
<protein>
    <submittedName>
        <fullName evidence="2">Uncharacterized protein</fullName>
    </submittedName>
</protein>
<proteinExistence type="predicted"/>
<keyword evidence="1" id="KW-1133">Transmembrane helix</keyword>
<feature type="transmembrane region" description="Helical" evidence="1">
    <location>
        <begin position="6"/>
        <end position="27"/>
    </location>
</feature>
<sequence>MAGAIQGLTLVFLVDVVLGPLLSFLVYNPAKPKKEIISDFVIIGAVQIAAWDMV</sequence>
<gene>
    <name evidence="2" type="ORF">NCTC12877_02768</name>
</gene>
<keyword evidence="3" id="KW-1185">Reference proteome</keyword>
<name>A0A378U5J7_9GAMM</name>
<reference evidence="2 3" key="1">
    <citation type="submission" date="2018-06" db="EMBL/GenBank/DDBJ databases">
        <authorList>
            <consortium name="Pathogen Informatics"/>
            <person name="Doyle S."/>
        </authorList>
    </citation>
    <scope>NUCLEOTIDE SEQUENCE [LARGE SCALE GENOMIC DNA]</scope>
    <source>
        <strain evidence="2 3">NCTC12877</strain>
    </source>
</reference>
<evidence type="ECO:0000256" key="1">
    <source>
        <dbReference type="SAM" id="Phobius"/>
    </source>
</evidence>
<dbReference type="Proteomes" id="UP000254065">
    <property type="component" value="Unassembled WGS sequence"/>
</dbReference>
<keyword evidence="1" id="KW-0812">Transmembrane</keyword>
<organism evidence="2 3">
    <name type="scientific">Moraxella caprae</name>
    <dbReference type="NCBI Taxonomy" id="90240"/>
    <lineage>
        <taxon>Bacteria</taxon>
        <taxon>Pseudomonadati</taxon>
        <taxon>Pseudomonadota</taxon>
        <taxon>Gammaproteobacteria</taxon>
        <taxon>Moraxellales</taxon>
        <taxon>Moraxellaceae</taxon>
        <taxon>Moraxella</taxon>
    </lineage>
</organism>
<dbReference type="AlphaFoldDB" id="A0A378U5J7"/>
<accession>A0A378U5J7</accession>
<dbReference type="EMBL" id="UGQB01000009">
    <property type="protein sequence ID" value="STZ70291.1"/>
    <property type="molecule type" value="Genomic_DNA"/>
</dbReference>